<dbReference type="STRING" id="890420.SAMN05216226_10862"/>
<comment type="subcellular location">
    <subcellularLocation>
        <location evidence="1">Cell membrane</location>
        <topology evidence="1">Multi-pass membrane protein</topology>
    </subcellularLocation>
</comment>
<dbReference type="RefSeq" id="WP_092702307.1">
    <property type="nucleotide sequence ID" value="NZ_FNFC01000008.1"/>
</dbReference>
<gene>
    <name evidence="9" type="ORF">SAMN05216226_10862</name>
</gene>
<sequence>MFRGRSVLGSYDVLALVAGIWFLAKGVRYAFPPLFDQLKLTFSVSNTEVGAAFTGFLLVYAVMQLPSGLLADRFDAVRVIAGGAVTTALGAGVVTLGGPFALLVAAMVVMGAGTGAHKTVAITLLARTYPARTGRTLGIFDSFGTFGGVVAPVAVAGVLAVGVGWRSIFGSAALSGLALGTAMALRVPQATDSTGHTTPGVRAYTKPFADRRFVAFVAVTLGFSFAYNGVVAFLPLYLDAAVDVGPTAASLLYSVLFVVSVVQVATGELADRVGRLSVVAVTLTLATVSLGLLVTAVAVDTAVAGVPILGAFGVVGFGLGSHGFRPVRGLYLEALLPDSLAGGGIGAVRSALMGAGAVAPAAVGFVADRTGFAVAFLMLFATLGTATLVAVGLLVSE</sequence>
<protein>
    <submittedName>
        <fullName evidence="9">Sugar phosphate permease</fullName>
    </submittedName>
</protein>
<dbReference type="GO" id="GO:0022857">
    <property type="term" value="F:transmembrane transporter activity"/>
    <property type="evidence" value="ECO:0007669"/>
    <property type="project" value="InterPro"/>
</dbReference>
<feature type="transmembrane region" description="Helical" evidence="7">
    <location>
        <begin position="304"/>
        <end position="324"/>
    </location>
</feature>
<dbReference type="AlphaFoldDB" id="A0A1G8W433"/>
<name>A0A1G8W433_9EURY</name>
<dbReference type="Proteomes" id="UP000198856">
    <property type="component" value="Unassembled WGS sequence"/>
</dbReference>
<feature type="transmembrane region" description="Helical" evidence="7">
    <location>
        <begin position="372"/>
        <end position="395"/>
    </location>
</feature>
<keyword evidence="10" id="KW-1185">Reference proteome</keyword>
<dbReference type="PANTHER" id="PTHR23517">
    <property type="entry name" value="RESISTANCE PROTEIN MDTM, PUTATIVE-RELATED-RELATED"/>
    <property type="match status" value="1"/>
</dbReference>
<evidence type="ECO:0000256" key="2">
    <source>
        <dbReference type="ARBA" id="ARBA00022448"/>
    </source>
</evidence>
<dbReference type="OrthoDB" id="29061at2157"/>
<dbReference type="InterPro" id="IPR020846">
    <property type="entry name" value="MFS_dom"/>
</dbReference>
<dbReference type="GO" id="GO:0005886">
    <property type="term" value="C:plasma membrane"/>
    <property type="evidence" value="ECO:0007669"/>
    <property type="project" value="UniProtKB-SubCell"/>
</dbReference>
<dbReference type="InterPro" id="IPR036259">
    <property type="entry name" value="MFS_trans_sf"/>
</dbReference>
<feature type="transmembrane region" description="Helical" evidence="7">
    <location>
        <begin position="100"/>
        <end position="126"/>
    </location>
</feature>
<feature type="transmembrane region" description="Helical" evidence="7">
    <location>
        <begin position="213"/>
        <end position="238"/>
    </location>
</feature>
<reference evidence="9 10" key="1">
    <citation type="submission" date="2016-10" db="EMBL/GenBank/DDBJ databases">
        <authorList>
            <person name="de Groot N.N."/>
        </authorList>
    </citation>
    <scope>NUCLEOTIDE SEQUENCE [LARGE SCALE GENOMIC DNA]</scope>
    <source>
        <strain evidence="9 10">IBRC-M10015</strain>
    </source>
</reference>
<dbReference type="Pfam" id="PF07690">
    <property type="entry name" value="MFS_1"/>
    <property type="match status" value="1"/>
</dbReference>
<evidence type="ECO:0000256" key="5">
    <source>
        <dbReference type="ARBA" id="ARBA00022989"/>
    </source>
</evidence>
<feature type="transmembrane region" description="Helical" evidence="7">
    <location>
        <begin position="7"/>
        <end position="24"/>
    </location>
</feature>
<feature type="transmembrane region" description="Helical" evidence="7">
    <location>
        <begin position="138"/>
        <end position="161"/>
    </location>
</feature>
<dbReference type="InterPro" id="IPR011701">
    <property type="entry name" value="MFS"/>
</dbReference>
<evidence type="ECO:0000256" key="3">
    <source>
        <dbReference type="ARBA" id="ARBA00022475"/>
    </source>
</evidence>
<proteinExistence type="predicted"/>
<keyword evidence="5 7" id="KW-1133">Transmembrane helix</keyword>
<evidence type="ECO:0000313" key="10">
    <source>
        <dbReference type="Proteomes" id="UP000198856"/>
    </source>
</evidence>
<feature type="transmembrane region" description="Helical" evidence="7">
    <location>
        <begin position="75"/>
        <end position="94"/>
    </location>
</feature>
<feature type="transmembrane region" description="Helical" evidence="7">
    <location>
        <begin position="276"/>
        <end position="298"/>
    </location>
</feature>
<evidence type="ECO:0000256" key="7">
    <source>
        <dbReference type="SAM" id="Phobius"/>
    </source>
</evidence>
<feature type="transmembrane region" description="Helical" evidence="7">
    <location>
        <begin position="44"/>
        <end position="63"/>
    </location>
</feature>
<evidence type="ECO:0000256" key="6">
    <source>
        <dbReference type="ARBA" id="ARBA00023136"/>
    </source>
</evidence>
<dbReference type="InterPro" id="IPR050171">
    <property type="entry name" value="MFS_Transporters"/>
</dbReference>
<feature type="transmembrane region" description="Helical" evidence="7">
    <location>
        <begin position="244"/>
        <end position="264"/>
    </location>
</feature>
<evidence type="ECO:0000256" key="4">
    <source>
        <dbReference type="ARBA" id="ARBA00022692"/>
    </source>
</evidence>
<evidence type="ECO:0000256" key="1">
    <source>
        <dbReference type="ARBA" id="ARBA00004651"/>
    </source>
</evidence>
<dbReference type="Gene3D" id="1.20.1250.20">
    <property type="entry name" value="MFS general substrate transporter like domains"/>
    <property type="match status" value="2"/>
</dbReference>
<feature type="domain" description="Major facilitator superfamily (MFS) profile" evidence="8">
    <location>
        <begin position="1"/>
        <end position="397"/>
    </location>
</feature>
<keyword evidence="2" id="KW-0813">Transport</keyword>
<feature type="transmembrane region" description="Helical" evidence="7">
    <location>
        <begin position="167"/>
        <end position="185"/>
    </location>
</feature>
<accession>A0A1G8W433</accession>
<dbReference type="PROSITE" id="PS50850">
    <property type="entry name" value="MFS"/>
    <property type="match status" value="1"/>
</dbReference>
<dbReference type="EMBL" id="FNFC01000008">
    <property type="protein sequence ID" value="SDJ73042.1"/>
    <property type="molecule type" value="Genomic_DNA"/>
</dbReference>
<dbReference type="SUPFAM" id="SSF103473">
    <property type="entry name" value="MFS general substrate transporter"/>
    <property type="match status" value="1"/>
</dbReference>
<keyword evidence="4 7" id="KW-0812">Transmembrane</keyword>
<keyword evidence="3" id="KW-1003">Cell membrane</keyword>
<evidence type="ECO:0000313" key="9">
    <source>
        <dbReference type="EMBL" id="SDJ73042.1"/>
    </source>
</evidence>
<organism evidence="9 10">
    <name type="scientific">Halovenus aranensis</name>
    <dbReference type="NCBI Taxonomy" id="890420"/>
    <lineage>
        <taxon>Archaea</taxon>
        <taxon>Methanobacteriati</taxon>
        <taxon>Methanobacteriota</taxon>
        <taxon>Stenosarchaea group</taxon>
        <taxon>Halobacteria</taxon>
        <taxon>Halobacteriales</taxon>
        <taxon>Haloarculaceae</taxon>
        <taxon>Halovenus</taxon>
    </lineage>
</organism>
<dbReference type="PANTHER" id="PTHR23517:SF3">
    <property type="entry name" value="INTEGRAL MEMBRANE TRANSPORT PROTEIN"/>
    <property type="match status" value="1"/>
</dbReference>
<evidence type="ECO:0000259" key="8">
    <source>
        <dbReference type="PROSITE" id="PS50850"/>
    </source>
</evidence>
<feature type="transmembrane region" description="Helical" evidence="7">
    <location>
        <begin position="345"/>
        <end position="366"/>
    </location>
</feature>
<keyword evidence="6 7" id="KW-0472">Membrane</keyword>